<keyword evidence="4 6" id="KW-0472">Membrane</keyword>
<dbReference type="GO" id="GO:0055091">
    <property type="term" value="P:phospholipid homeostasis"/>
    <property type="evidence" value="ECO:0007669"/>
    <property type="project" value="TreeGrafter"/>
</dbReference>
<dbReference type="GO" id="GO:0071709">
    <property type="term" value="P:membrane assembly"/>
    <property type="evidence" value="ECO:0007669"/>
    <property type="project" value="TreeGrafter"/>
</dbReference>
<dbReference type="EMBL" id="JAVRJZ010000016">
    <property type="protein sequence ID" value="KAK2710798.1"/>
    <property type="molecule type" value="Genomic_DNA"/>
</dbReference>
<feature type="transmembrane region" description="Helical" evidence="6">
    <location>
        <begin position="355"/>
        <end position="373"/>
    </location>
</feature>
<organism evidence="8 9">
    <name type="scientific">Artemia franciscana</name>
    <name type="common">Brine shrimp</name>
    <name type="synonym">Artemia sanfranciscana</name>
    <dbReference type="NCBI Taxonomy" id="6661"/>
    <lineage>
        <taxon>Eukaryota</taxon>
        <taxon>Metazoa</taxon>
        <taxon>Ecdysozoa</taxon>
        <taxon>Arthropoda</taxon>
        <taxon>Crustacea</taxon>
        <taxon>Branchiopoda</taxon>
        <taxon>Anostraca</taxon>
        <taxon>Artemiidae</taxon>
        <taxon>Artemia</taxon>
    </lineage>
</organism>
<evidence type="ECO:0000313" key="8">
    <source>
        <dbReference type="EMBL" id="KAK2710798.1"/>
    </source>
</evidence>
<comment type="caution">
    <text evidence="8">The sequence shown here is derived from an EMBL/GenBank/DDBJ whole genome shotgun (WGS) entry which is preliminary data.</text>
</comment>
<sequence>VVGKNILEDIQKDLDTKCKEVEELAKYCREVKDRYHKLREMYEESTKKLNTEIDTRSKMENRIVELRDKLSKVEKENESNKNEILLLKAENANLIQKFKDSEARMSIVTSKSKDDGFQSTMADLIIEGRHSIATSKVFKKPILTASVSSKRESLSSISSAESLGSNKVVPSGTGKMFNCDEEDGEFFTNASLADLKAGRCVVEDIKGRMSELHRRNSLYPHHLRSAYPVEFGYEGLRSDVPDLTAATENLSLLTPPAHNTRKRKSLGAGANVSHFSLDASSASGGSSDSSIEKRRKKEALQVISCFGLAVMERRYIGYSVVALLVEVNSIFLHTRQLMLIQGFSKDEFIYRLNSLMNIGTFLVFRILTLGWMTRWLVIHRDEIPTLAYTVGSIGLSVITLMSIILFFRILSSDFGRRRKKTVVPSCGSIEDEKKTKVL</sequence>
<feature type="transmembrane region" description="Helical" evidence="6">
    <location>
        <begin position="385"/>
        <end position="410"/>
    </location>
</feature>
<keyword evidence="3 6" id="KW-1133">Transmembrane helix</keyword>
<dbReference type="GO" id="GO:0005886">
    <property type="term" value="C:plasma membrane"/>
    <property type="evidence" value="ECO:0007669"/>
    <property type="project" value="TreeGrafter"/>
</dbReference>
<dbReference type="GO" id="GO:0097035">
    <property type="term" value="P:regulation of membrane lipid distribution"/>
    <property type="evidence" value="ECO:0007669"/>
    <property type="project" value="TreeGrafter"/>
</dbReference>
<dbReference type="GO" id="GO:0007009">
    <property type="term" value="P:plasma membrane organization"/>
    <property type="evidence" value="ECO:0007669"/>
    <property type="project" value="TreeGrafter"/>
</dbReference>
<dbReference type="Proteomes" id="UP001187531">
    <property type="component" value="Unassembled WGS sequence"/>
</dbReference>
<reference evidence="8" key="1">
    <citation type="submission" date="2023-07" db="EMBL/GenBank/DDBJ databases">
        <title>Chromosome-level genome assembly of Artemia franciscana.</title>
        <authorList>
            <person name="Jo E."/>
        </authorList>
    </citation>
    <scope>NUCLEOTIDE SEQUENCE</scope>
    <source>
        <tissue evidence="8">Whole body</tissue>
    </source>
</reference>
<feature type="domain" description="TLC" evidence="7">
    <location>
        <begin position="302"/>
        <end position="410"/>
    </location>
</feature>
<name>A0AA88HG95_ARTSF</name>
<dbReference type="AlphaFoldDB" id="A0AA88HG95"/>
<evidence type="ECO:0000313" key="9">
    <source>
        <dbReference type="Proteomes" id="UP001187531"/>
    </source>
</evidence>
<keyword evidence="2 6" id="KW-0812">Transmembrane</keyword>
<feature type="coiled-coil region" evidence="5">
    <location>
        <begin position="28"/>
        <end position="97"/>
    </location>
</feature>
<dbReference type="InterPro" id="IPR050846">
    <property type="entry name" value="TLCD"/>
</dbReference>
<dbReference type="InterPro" id="IPR006634">
    <property type="entry name" value="TLC-dom"/>
</dbReference>
<evidence type="ECO:0000256" key="2">
    <source>
        <dbReference type="ARBA" id="ARBA00022692"/>
    </source>
</evidence>
<accession>A0AA88HG95</accession>
<feature type="transmembrane region" description="Helical" evidence="6">
    <location>
        <begin position="315"/>
        <end position="334"/>
    </location>
</feature>
<comment type="subcellular location">
    <subcellularLocation>
        <location evidence="1">Membrane</location>
        <topology evidence="1">Multi-pass membrane protein</topology>
    </subcellularLocation>
</comment>
<gene>
    <name evidence="8" type="ORF">QYM36_012095</name>
</gene>
<evidence type="ECO:0000256" key="3">
    <source>
        <dbReference type="ARBA" id="ARBA00022989"/>
    </source>
</evidence>
<keyword evidence="5" id="KW-0175">Coiled coil</keyword>
<keyword evidence="9" id="KW-1185">Reference proteome</keyword>
<evidence type="ECO:0000256" key="6">
    <source>
        <dbReference type="SAM" id="Phobius"/>
    </source>
</evidence>
<evidence type="ECO:0000256" key="4">
    <source>
        <dbReference type="ARBA" id="ARBA00023136"/>
    </source>
</evidence>
<protein>
    <recommendedName>
        <fullName evidence="7">TLC domain-containing protein</fullName>
    </recommendedName>
</protein>
<dbReference type="PANTHER" id="PTHR13439:SF4">
    <property type="entry name" value="TLC DOMAIN-CONTAINING PROTEIN"/>
    <property type="match status" value="1"/>
</dbReference>
<evidence type="ECO:0000256" key="1">
    <source>
        <dbReference type="ARBA" id="ARBA00004141"/>
    </source>
</evidence>
<evidence type="ECO:0000259" key="7">
    <source>
        <dbReference type="Pfam" id="PF03798"/>
    </source>
</evidence>
<evidence type="ECO:0000256" key="5">
    <source>
        <dbReference type="SAM" id="Coils"/>
    </source>
</evidence>
<proteinExistence type="predicted"/>
<dbReference type="Pfam" id="PF03798">
    <property type="entry name" value="TRAM_LAG1_CLN8"/>
    <property type="match status" value="1"/>
</dbReference>
<dbReference type="PANTHER" id="PTHR13439">
    <property type="entry name" value="CT120 PROTEIN"/>
    <property type="match status" value="1"/>
</dbReference>
<feature type="non-terminal residue" evidence="8">
    <location>
        <position position="1"/>
    </location>
</feature>